<gene>
    <name evidence="1" type="ORF">M9Y10_030915</name>
</gene>
<reference evidence="1 2" key="1">
    <citation type="submission" date="2024-04" db="EMBL/GenBank/DDBJ databases">
        <title>Tritrichomonas musculus Genome.</title>
        <authorList>
            <person name="Alves-Ferreira E."/>
            <person name="Grigg M."/>
            <person name="Lorenzi H."/>
            <person name="Galac M."/>
        </authorList>
    </citation>
    <scope>NUCLEOTIDE SEQUENCE [LARGE SCALE GENOMIC DNA]</scope>
    <source>
        <strain evidence="1 2">EAF2021</strain>
    </source>
</reference>
<comment type="caution">
    <text evidence="1">The sequence shown here is derived from an EMBL/GenBank/DDBJ whole genome shotgun (WGS) entry which is preliminary data.</text>
</comment>
<sequence length="134" mass="16109">MIRKKRNLRMTRITLQIGNSIEIFNLDSNEEFEMPKDERERKIYHIKSIIKKNDLINNESESEKECIANMNNAFRDESKTNLPHIDSIWKLSEKDLSLIFGEKYIDIQKFKPTIYYFPKLFESKVDQSYLINRV</sequence>
<dbReference type="Proteomes" id="UP001470230">
    <property type="component" value="Unassembled WGS sequence"/>
</dbReference>
<keyword evidence="2" id="KW-1185">Reference proteome</keyword>
<dbReference type="EMBL" id="JAPFFF010000047">
    <property type="protein sequence ID" value="KAK8840354.1"/>
    <property type="molecule type" value="Genomic_DNA"/>
</dbReference>
<evidence type="ECO:0000313" key="1">
    <source>
        <dbReference type="EMBL" id="KAK8840354.1"/>
    </source>
</evidence>
<organism evidence="1 2">
    <name type="scientific">Tritrichomonas musculus</name>
    <dbReference type="NCBI Taxonomy" id="1915356"/>
    <lineage>
        <taxon>Eukaryota</taxon>
        <taxon>Metamonada</taxon>
        <taxon>Parabasalia</taxon>
        <taxon>Tritrichomonadida</taxon>
        <taxon>Tritrichomonadidae</taxon>
        <taxon>Tritrichomonas</taxon>
    </lineage>
</organism>
<protein>
    <submittedName>
        <fullName evidence="1">Uncharacterized protein</fullName>
    </submittedName>
</protein>
<proteinExistence type="predicted"/>
<accession>A0ABR2H2B6</accession>
<evidence type="ECO:0000313" key="2">
    <source>
        <dbReference type="Proteomes" id="UP001470230"/>
    </source>
</evidence>
<name>A0ABR2H2B6_9EUKA</name>